<keyword evidence="2" id="KW-1185">Reference proteome</keyword>
<dbReference type="Proteomes" id="UP001597467">
    <property type="component" value="Unassembled WGS sequence"/>
</dbReference>
<sequence>MKKVCLHIGYPKCLSTTLQRSFFEEHPQINYAGSGIHDNISYYNKDIEFVFESLLKYANNSYWNQNKKLAKKIIDEFVSSSDLLPLFSSEHLSFKFSEQQIDSVDKIQRLAFLFSGYEVSILIIKREPITLLNSLYKEFVKMGYKDSYAYFLRQSILFSDRNFLSDLNILNKEKQIKNHFNDVTVNWLSFESLIKNTEYLNETISSVLELDNYNLPINNDNPSISNKQLIALLNYNQMHSRGVGLSQYEPFERHRNRVLYDKSGLDYKEEEVFENVINKRLALNKVSETVGESDVEGLARFTDQETLILQKIESFNP</sequence>
<dbReference type="RefSeq" id="WP_379902365.1">
    <property type="nucleotide sequence ID" value="NZ_JBHULM010000009.1"/>
</dbReference>
<accession>A0ABW5K193</accession>
<dbReference type="InterPro" id="IPR027417">
    <property type="entry name" value="P-loop_NTPase"/>
</dbReference>
<gene>
    <name evidence="1" type="ORF">ACFSSB_06795</name>
</gene>
<reference evidence="2" key="1">
    <citation type="journal article" date="2019" name="Int. J. Syst. Evol. Microbiol.">
        <title>The Global Catalogue of Microorganisms (GCM) 10K type strain sequencing project: providing services to taxonomists for standard genome sequencing and annotation.</title>
        <authorList>
            <consortium name="The Broad Institute Genomics Platform"/>
            <consortium name="The Broad Institute Genome Sequencing Center for Infectious Disease"/>
            <person name="Wu L."/>
            <person name="Ma J."/>
        </authorList>
    </citation>
    <scope>NUCLEOTIDE SEQUENCE [LARGE SCALE GENOMIC DNA]</scope>
    <source>
        <strain evidence="2">KCTC 42808</strain>
    </source>
</reference>
<proteinExistence type="predicted"/>
<dbReference type="EMBL" id="JBHULM010000009">
    <property type="protein sequence ID" value="MFD2542025.1"/>
    <property type="molecule type" value="Genomic_DNA"/>
</dbReference>
<dbReference type="SUPFAM" id="SSF52540">
    <property type="entry name" value="P-loop containing nucleoside triphosphate hydrolases"/>
    <property type="match status" value="1"/>
</dbReference>
<organism evidence="1 2">
    <name type="scientific">Lacinutrix gracilariae</name>
    <dbReference type="NCBI Taxonomy" id="1747198"/>
    <lineage>
        <taxon>Bacteria</taxon>
        <taxon>Pseudomonadati</taxon>
        <taxon>Bacteroidota</taxon>
        <taxon>Flavobacteriia</taxon>
        <taxon>Flavobacteriales</taxon>
        <taxon>Flavobacteriaceae</taxon>
        <taxon>Lacinutrix</taxon>
    </lineage>
</organism>
<comment type="caution">
    <text evidence="1">The sequence shown here is derived from an EMBL/GenBank/DDBJ whole genome shotgun (WGS) entry which is preliminary data.</text>
</comment>
<evidence type="ECO:0008006" key="3">
    <source>
        <dbReference type="Google" id="ProtNLM"/>
    </source>
</evidence>
<dbReference type="Gene3D" id="3.40.50.300">
    <property type="entry name" value="P-loop containing nucleotide triphosphate hydrolases"/>
    <property type="match status" value="1"/>
</dbReference>
<evidence type="ECO:0000313" key="1">
    <source>
        <dbReference type="EMBL" id="MFD2542025.1"/>
    </source>
</evidence>
<evidence type="ECO:0000313" key="2">
    <source>
        <dbReference type="Proteomes" id="UP001597467"/>
    </source>
</evidence>
<protein>
    <recommendedName>
        <fullName evidence="3">Sulfotransferase</fullName>
    </recommendedName>
</protein>
<name>A0ABW5K193_9FLAO</name>